<dbReference type="SMART" id="SM00895">
    <property type="entry name" value="FCD"/>
    <property type="match status" value="1"/>
</dbReference>
<evidence type="ECO:0000259" key="4">
    <source>
        <dbReference type="PROSITE" id="PS50949"/>
    </source>
</evidence>
<dbReference type="InterPro" id="IPR000524">
    <property type="entry name" value="Tscrpt_reg_HTH_GntR"/>
</dbReference>
<dbReference type="PANTHER" id="PTHR43537:SF45">
    <property type="entry name" value="GNTR FAMILY REGULATORY PROTEIN"/>
    <property type="match status" value="1"/>
</dbReference>
<dbReference type="RefSeq" id="WP_185674628.1">
    <property type="nucleotide sequence ID" value="NZ_JACHVB010000014.1"/>
</dbReference>
<gene>
    <name evidence="5" type="ORF">H5P28_05045</name>
</gene>
<dbReference type="Pfam" id="PF07729">
    <property type="entry name" value="FCD"/>
    <property type="match status" value="1"/>
</dbReference>
<dbReference type="SUPFAM" id="SSF48008">
    <property type="entry name" value="GntR ligand-binding domain-like"/>
    <property type="match status" value="1"/>
</dbReference>
<keyword evidence="3" id="KW-0804">Transcription</keyword>
<dbReference type="PROSITE" id="PS50949">
    <property type="entry name" value="HTH_GNTR"/>
    <property type="match status" value="1"/>
</dbReference>
<evidence type="ECO:0000256" key="3">
    <source>
        <dbReference type="ARBA" id="ARBA00023163"/>
    </source>
</evidence>
<dbReference type="Pfam" id="PF00392">
    <property type="entry name" value="GntR"/>
    <property type="match status" value="1"/>
</dbReference>
<dbReference type="CDD" id="cd07377">
    <property type="entry name" value="WHTH_GntR"/>
    <property type="match status" value="1"/>
</dbReference>
<dbReference type="PANTHER" id="PTHR43537">
    <property type="entry name" value="TRANSCRIPTIONAL REGULATOR, GNTR FAMILY"/>
    <property type="match status" value="1"/>
</dbReference>
<dbReference type="GO" id="GO:0003700">
    <property type="term" value="F:DNA-binding transcription factor activity"/>
    <property type="evidence" value="ECO:0007669"/>
    <property type="project" value="InterPro"/>
</dbReference>
<feature type="domain" description="HTH gntR-type" evidence="4">
    <location>
        <begin position="7"/>
        <end position="74"/>
    </location>
</feature>
<evidence type="ECO:0000313" key="5">
    <source>
        <dbReference type="EMBL" id="MBC2593624.1"/>
    </source>
</evidence>
<dbReference type="Gene3D" id="1.20.120.530">
    <property type="entry name" value="GntR ligand-binding domain-like"/>
    <property type="match status" value="1"/>
</dbReference>
<dbReference type="AlphaFoldDB" id="A0A842HDK5"/>
<protein>
    <submittedName>
        <fullName evidence="5">GntR family transcriptional regulator</fullName>
    </submittedName>
</protein>
<name>A0A842HDK5_9BACT</name>
<dbReference type="InterPro" id="IPR008920">
    <property type="entry name" value="TF_FadR/GntR_C"/>
</dbReference>
<dbReference type="InterPro" id="IPR036388">
    <property type="entry name" value="WH-like_DNA-bd_sf"/>
</dbReference>
<evidence type="ECO:0000256" key="2">
    <source>
        <dbReference type="ARBA" id="ARBA00023125"/>
    </source>
</evidence>
<dbReference type="Gene3D" id="1.10.10.10">
    <property type="entry name" value="Winged helix-like DNA-binding domain superfamily/Winged helix DNA-binding domain"/>
    <property type="match status" value="1"/>
</dbReference>
<reference evidence="5 6" key="1">
    <citation type="submission" date="2020-07" db="EMBL/GenBank/DDBJ databases">
        <authorList>
            <person name="Feng X."/>
        </authorList>
    </citation>
    <scope>NUCLEOTIDE SEQUENCE [LARGE SCALE GENOMIC DNA]</scope>
    <source>
        <strain evidence="5 6">JCM31066</strain>
    </source>
</reference>
<evidence type="ECO:0000313" key="6">
    <source>
        <dbReference type="Proteomes" id="UP000546464"/>
    </source>
</evidence>
<dbReference type="SUPFAM" id="SSF46785">
    <property type="entry name" value="Winged helix' DNA-binding domain"/>
    <property type="match status" value="1"/>
</dbReference>
<dbReference type="GO" id="GO:0003677">
    <property type="term" value="F:DNA binding"/>
    <property type="evidence" value="ECO:0007669"/>
    <property type="project" value="UniProtKB-KW"/>
</dbReference>
<accession>A0A842HDK5</accession>
<dbReference type="Proteomes" id="UP000546464">
    <property type="component" value="Unassembled WGS sequence"/>
</dbReference>
<keyword evidence="6" id="KW-1185">Reference proteome</keyword>
<keyword evidence="2" id="KW-0238">DNA-binding</keyword>
<dbReference type="InterPro" id="IPR011711">
    <property type="entry name" value="GntR_C"/>
</dbReference>
<dbReference type="InterPro" id="IPR036390">
    <property type="entry name" value="WH_DNA-bd_sf"/>
</dbReference>
<sequence>MSTFRPATLSDQIYRELQRRILRCELAPGERLVEKALCEELAVSRASLREALNRLAQDKLVTLKPNCGFSVTPITIESFRNVCELRRVVESQVAALAAERATPADIAQMRLSAVVDCAFDDKDAFAVYCESNRAFHQSIAECIDNLLLEDIVLAALDKDQQPIYYGIDISVCTRPLDVTAEHLAIVDAIEARDPARARDLMAQHIGKKEDRILDALKAKDIPA</sequence>
<proteinExistence type="predicted"/>
<organism evidence="5 6">
    <name type="scientific">Ruficoccus amylovorans</name>
    <dbReference type="NCBI Taxonomy" id="1804625"/>
    <lineage>
        <taxon>Bacteria</taxon>
        <taxon>Pseudomonadati</taxon>
        <taxon>Verrucomicrobiota</taxon>
        <taxon>Opitutia</taxon>
        <taxon>Puniceicoccales</taxon>
        <taxon>Cerasicoccaceae</taxon>
        <taxon>Ruficoccus</taxon>
    </lineage>
</organism>
<evidence type="ECO:0000256" key="1">
    <source>
        <dbReference type="ARBA" id="ARBA00023015"/>
    </source>
</evidence>
<keyword evidence="1" id="KW-0805">Transcription regulation</keyword>
<dbReference type="SMART" id="SM00345">
    <property type="entry name" value="HTH_GNTR"/>
    <property type="match status" value="1"/>
</dbReference>
<dbReference type="EMBL" id="JACHVB010000014">
    <property type="protein sequence ID" value="MBC2593624.1"/>
    <property type="molecule type" value="Genomic_DNA"/>
</dbReference>
<comment type="caution">
    <text evidence="5">The sequence shown here is derived from an EMBL/GenBank/DDBJ whole genome shotgun (WGS) entry which is preliminary data.</text>
</comment>